<evidence type="ECO:0000313" key="2">
    <source>
        <dbReference type="EMBL" id="CAG6620476.1"/>
    </source>
</evidence>
<feature type="region of interest" description="Disordered" evidence="1">
    <location>
        <begin position="1"/>
        <end position="69"/>
    </location>
</feature>
<protein>
    <submittedName>
        <fullName evidence="2">Uncharacterized protein</fullName>
    </submittedName>
</protein>
<proteinExistence type="predicted"/>
<name>A0A8D8MC82_9HEMI</name>
<dbReference type="EMBL" id="HBUF01679436">
    <property type="protein sequence ID" value="CAG6792074.1"/>
    <property type="molecule type" value="Transcribed_RNA"/>
</dbReference>
<dbReference type="EMBL" id="HBUF01047868">
    <property type="protein sequence ID" value="CAG6620476.1"/>
    <property type="molecule type" value="Transcribed_RNA"/>
</dbReference>
<feature type="region of interest" description="Disordered" evidence="1">
    <location>
        <begin position="81"/>
        <end position="130"/>
    </location>
</feature>
<reference evidence="2" key="1">
    <citation type="submission" date="2021-05" db="EMBL/GenBank/DDBJ databases">
        <authorList>
            <person name="Alioto T."/>
            <person name="Alioto T."/>
            <person name="Gomez Garrido J."/>
        </authorList>
    </citation>
    <scope>NUCLEOTIDE SEQUENCE</scope>
</reference>
<dbReference type="EMBL" id="HBUF01047869">
    <property type="protein sequence ID" value="CAG6620478.1"/>
    <property type="molecule type" value="Transcribed_RNA"/>
</dbReference>
<organism evidence="2">
    <name type="scientific">Cacopsylla melanoneura</name>
    <dbReference type="NCBI Taxonomy" id="428564"/>
    <lineage>
        <taxon>Eukaryota</taxon>
        <taxon>Metazoa</taxon>
        <taxon>Ecdysozoa</taxon>
        <taxon>Arthropoda</taxon>
        <taxon>Hexapoda</taxon>
        <taxon>Insecta</taxon>
        <taxon>Pterygota</taxon>
        <taxon>Neoptera</taxon>
        <taxon>Paraneoptera</taxon>
        <taxon>Hemiptera</taxon>
        <taxon>Sternorrhyncha</taxon>
        <taxon>Psylloidea</taxon>
        <taxon>Psyllidae</taxon>
        <taxon>Psyllinae</taxon>
        <taxon>Cacopsylla</taxon>
    </lineage>
</organism>
<feature type="compositionally biased region" description="Basic and acidic residues" evidence="1">
    <location>
        <begin position="117"/>
        <end position="130"/>
    </location>
</feature>
<evidence type="ECO:0000256" key="1">
    <source>
        <dbReference type="SAM" id="MobiDB-lite"/>
    </source>
</evidence>
<dbReference type="AlphaFoldDB" id="A0A8D8MC82"/>
<sequence>MSSSVDTTGRDDTSSTEFSSSSSSKYLFSSLSLNTVDLATSPNPTTPLAPFAPDLPTTPAASLDEESTIADRTRSLIKSNLSEGFGVTVEASVATSGRERRGSTGRSGGSGDSLPSSHEDRKEDEGPEGR</sequence>
<feature type="compositionally biased region" description="Low complexity" evidence="1">
    <location>
        <begin position="15"/>
        <end position="33"/>
    </location>
</feature>
<feature type="compositionally biased region" description="Polar residues" evidence="1">
    <location>
        <begin position="34"/>
        <end position="43"/>
    </location>
</feature>
<accession>A0A8D8MC82</accession>